<dbReference type="GO" id="GO:0016798">
    <property type="term" value="F:hydrolase activity, acting on glycosyl bonds"/>
    <property type="evidence" value="ECO:0007669"/>
    <property type="project" value="UniProtKB-KW"/>
</dbReference>
<evidence type="ECO:0000313" key="5">
    <source>
        <dbReference type="Proteomes" id="UP000036367"/>
    </source>
</evidence>
<comment type="caution">
    <text evidence="4">The sequence shown here is derived from an EMBL/GenBank/DDBJ whole genome shotgun (WGS) entry which is preliminary data.</text>
</comment>
<dbReference type="SUPFAM" id="SSF75005">
    <property type="entry name" value="Arabinanase/levansucrase/invertase"/>
    <property type="match status" value="1"/>
</dbReference>
<keyword evidence="2" id="KW-0808">Transferase</keyword>
<evidence type="ECO:0000256" key="3">
    <source>
        <dbReference type="ARBA" id="ARBA00024356"/>
    </source>
</evidence>
<dbReference type="OrthoDB" id="9759709at2"/>
<dbReference type="PANTHER" id="PTHR34106:SF5">
    <property type="entry name" value="GLYCOSIDASE"/>
    <property type="match status" value="1"/>
</dbReference>
<evidence type="ECO:0000256" key="2">
    <source>
        <dbReference type="ARBA" id="ARBA00022679"/>
    </source>
</evidence>
<dbReference type="AlphaFoldDB" id="A0A0J1BJY4"/>
<dbReference type="Proteomes" id="UP000036367">
    <property type="component" value="Unassembled WGS sequence"/>
</dbReference>
<dbReference type="Gene3D" id="2.115.10.20">
    <property type="entry name" value="Glycosyl hydrolase domain, family 43"/>
    <property type="match status" value="1"/>
</dbReference>
<dbReference type="InterPro" id="IPR023296">
    <property type="entry name" value="Glyco_hydro_beta-prop_sf"/>
</dbReference>
<gene>
    <name evidence="4" type="ORF">RISK_001287</name>
</gene>
<keyword evidence="1" id="KW-0328">Glycosyltransferase</keyword>
<keyword evidence="4" id="KW-0378">Hydrolase</keyword>
<name>A0A0J1BJY4_RHOIS</name>
<dbReference type="EMBL" id="LECT01000013">
    <property type="protein sequence ID" value="KLU06723.1"/>
    <property type="molecule type" value="Genomic_DNA"/>
</dbReference>
<keyword evidence="4" id="KW-0326">Glycosidase</keyword>
<keyword evidence="5" id="KW-1185">Reference proteome</keyword>
<dbReference type="CDD" id="cd18612">
    <property type="entry name" value="GH130_Lin0857-like"/>
    <property type="match status" value="1"/>
</dbReference>
<proteinExistence type="inferred from homology"/>
<dbReference type="RefSeq" id="WP_047813222.1">
    <property type="nucleotide sequence ID" value="NZ_LECT01000013.1"/>
</dbReference>
<protein>
    <submittedName>
        <fullName evidence="4">Glycosidase</fullName>
    </submittedName>
</protein>
<accession>A0A0J1BJY4</accession>
<evidence type="ECO:0000256" key="1">
    <source>
        <dbReference type="ARBA" id="ARBA00022676"/>
    </source>
</evidence>
<organism evidence="4 5">
    <name type="scientific">Rhodopirellula islandica</name>
    <dbReference type="NCBI Taxonomy" id="595434"/>
    <lineage>
        <taxon>Bacteria</taxon>
        <taxon>Pseudomonadati</taxon>
        <taxon>Planctomycetota</taxon>
        <taxon>Planctomycetia</taxon>
        <taxon>Pirellulales</taxon>
        <taxon>Pirellulaceae</taxon>
        <taxon>Rhodopirellula</taxon>
    </lineage>
</organism>
<evidence type="ECO:0000313" key="4">
    <source>
        <dbReference type="EMBL" id="KLU06723.1"/>
    </source>
</evidence>
<dbReference type="STRING" id="595434.RISK_001287"/>
<dbReference type="PATRIC" id="fig|595434.4.peg.1235"/>
<dbReference type="InterPro" id="IPR007184">
    <property type="entry name" value="Mannoside_phosphorylase"/>
</dbReference>
<reference evidence="4" key="1">
    <citation type="submission" date="2015-05" db="EMBL/GenBank/DDBJ databases">
        <title>Permanent draft genome of Rhodopirellula islandicus K833.</title>
        <authorList>
            <person name="Kizina J."/>
            <person name="Richter M."/>
            <person name="Glockner F.O."/>
            <person name="Harder J."/>
        </authorList>
    </citation>
    <scope>NUCLEOTIDE SEQUENCE [LARGE SCALE GENOMIC DNA]</scope>
    <source>
        <strain evidence="4">K833</strain>
    </source>
</reference>
<comment type="similarity">
    <text evidence="3">Belongs to the glycosyl hydrolase 130 family.</text>
</comment>
<sequence>MIERSSTSLLLQPSDVPPSQADLRVIGVFNPAVAILNDDRFMLARVAELPSESRTGWLPLPRWSTSGTTEVDWVREEDLTHVDARVVAMKTSGDLRLTSVSHLRLYRSSNASDTSWEFVTTIHPEGPWEEYGIEDPRITKIGPIYWITYVAVSRSGAATALMSSTDLMTFQRHGIIFPSENKDVVLFPEMISGDFVALHRPNPHSHFHSPQIWLARSPDMIHWGRHECVLSGMHAWESDRVGSGTPPILCEEGWLTLHHGSARPSSAGTVGCYSAGAILLDRDHPGRVLARSSQPMMQPTTEYELHGFVPQVVFPTAMLDRDDQLHVFYGAADTCVASARFPKQSVLDSLQRQPPSQPKQ</sequence>
<dbReference type="PIRSF" id="PIRSF016202">
    <property type="entry name" value="PH1107"/>
    <property type="match status" value="1"/>
</dbReference>
<dbReference type="Pfam" id="PF04041">
    <property type="entry name" value="Glyco_hydro_130"/>
    <property type="match status" value="1"/>
</dbReference>
<dbReference type="GO" id="GO:0016757">
    <property type="term" value="F:glycosyltransferase activity"/>
    <property type="evidence" value="ECO:0007669"/>
    <property type="project" value="UniProtKB-KW"/>
</dbReference>
<dbReference type="PANTHER" id="PTHR34106">
    <property type="entry name" value="GLYCOSIDASE"/>
    <property type="match status" value="1"/>
</dbReference>